<dbReference type="InterPro" id="IPR034110">
    <property type="entry name" value="LSMD1_Sm"/>
</dbReference>
<organism evidence="2 3">
    <name type="scientific">Microthyrium microscopicum</name>
    <dbReference type="NCBI Taxonomy" id="703497"/>
    <lineage>
        <taxon>Eukaryota</taxon>
        <taxon>Fungi</taxon>
        <taxon>Dikarya</taxon>
        <taxon>Ascomycota</taxon>
        <taxon>Pezizomycotina</taxon>
        <taxon>Dothideomycetes</taxon>
        <taxon>Dothideomycetes incertae sedis</taxon>
        <taxon>Microthyriales</taxon>
        <taxon>Microthyriaceae</taxon>
        <taxon>Microthyrium</taxon>
    </lineage>
</organism>
<dbReference type="OrthoDB" id="368909at2759"/>
<dbReference type="SUPFAM" id="SSF50182">
    <property type="entry name" value="Sm-like ribonucleoproteins"/>
    <property type="match status" value="1"/>
</dbReference>
<name>A0A6A6UTG6_9PEZI</name>
<dbReference type="InterPro" id="IPR050914">
    <property type="entry name" value="snRNP_SmB/NAA38-like"/>
</dbReference>
<dbReference type="PANTHER" id="PTHR10701:SF5">
    <property type="entry name" value="N-ALPHA-ACETYLTRANSFERASE 38, NATC AUXILIARY SUBUNIT"/>
    <property type="match status" value="1"/>
</dbReference>
<evidence type="ECO:0000313" key="2">
    <source>
        <dbReference type="EMBL" id="KAF2674727.1"/>
    </source>
</evidence>
<dbReference type="GO" id="GO:0031417">
    <property type="term" value="C:NatC complex"/>
    <property type="evidence" value="ECO:0007669"/>
    <property type="project" value="InterPro"/>
</dbReference>
<accession>A0A6A6UTG6</accession>
<dbReference type="EMBL" id="MU004230">
    <property type="protein sequence ID" value="KAF2674727.1"/>
    <property type="molecule type" value="Genomic_DNA"/>
</dbReference>
<keyword evidence="3" id="KW-1185">Reference proteome</keyword>
<feature type="domain" description="Sm" evidence="1">
    <location>
        <begin position="26"/>
        <end position="111"/>
    </location>
</feature>
<reference evidence="2" key="1">
    <citation type="journal article" date="2020" name="Stud. Mycol.">
        <title>101 Dothideomycetes genomes: a test case for predicting lifestyles and emergence of pathogens.</title>
        <authorList>
            <person name="Haridas S."/>
            <person name="Albert R."/>
            <person name="Binder M."/>
            <person name="Bloem J."/>
            <person name="Labutti K."/>
            <person name="Salamov A."/>
            <person name="Andreopoulos B."/>
            <person name="Baker S."/>
            <person name="Barry K."/>
            <person name="Bills G."/>
            <person name="Bluhm B."/>
            <person name="Cannon C."/>
            <person name="Castanera R."/>
            <person name="Culley D."/>
            <person name="Daum C."/>
            <person name="Ezra D."/>
            <person name="Gonzalez J."/>
            <person name="Henrissat B."/>
            <person name="Kuo A."/>
            <person name="Liang C."/>
            <person name="Lipzen A."/>
            <person name="Lutzoni F."/>
            <person name="Magnuson J."/>
            <person name="Mondo S."/>
            <person name="Nolan M."/>
            <person name="Ohm R."/>
            <person name="Pangilinan J."/>
            <person name="Park H.-J."/>
            <person name="Ramirez L."/>
            <person name="Alfaro M."/>
            <person name="Sun H."/>
            <person name="Tritt A."/>
            <person name="Yoshinaga Y."/>
            <person name="Zwiers L.-H."/>
            <person name="Turgeon B."/>
            <person name="Goodwin S."/>
            <person name="Spatafora J."/>
            <person name="Crous P."/>
            <person name="Grigoriev I."/>
        </authorList>
    </citation>
    <scope>NUCLEOTIDE SEQUENCE</scope>
    <source>
        <strain evidence="2">CBS 115976</strain>
    </source>
</reference>
<dbReference type="SMART" id="SM00651">
    <property type="entry name" value="Sm"/>
    <property type="match status" value="1"/>
</dbReference>
<protein>
    <recommendedName>
        <fullName evidence="1">Sm domain-containing protein</fullName>
    </recommendedName>
</protein>
<dbReference type="Proteomes" id="UP000799302">
    <property type="component" value="Unassembled WGS sequence"/>
</dbReference>
<gene>
    <name evidence="2" type="ORF">BT63DRAFT_420010</name>
</gene>
<evidence type="ECO:0000313" key="3">
    <source>
        <dbReference type="Proteomes" id="UP000799302"/>
    </source>
</evidence>
<dbReference type="CDD" id="cd06168">
    <property type="entry name" value="LSMD1"/>
    <property type="match status" value="1"/>
</dbReference>
<dbReference type="Gene3D" id="2.30.30.100">
    <property type="match status" value="1"/>
</dbReference>
<sequence length="117" mass="12922">MKTIADVQAELHAANEPLPPVHEVDSFFNSVLGRTLRIHTHDARVFVGQFKCTDAQCNMILALAHEFRVPVAEAAEERIGMTRPAVKLTANESRYVGLICVPGKEIVKVELERLGGM</sequence>
<evidence type="ECO:0000259" key="1">
    <source>
        <dbReference type="SMART" id="SM00651"/>
    </source>
</evidence>
<dbReference type="InterPro" id="IPR010920">
    <property type="entry name" value="LSM_dom_sf"/>
</dbReference>
<dbReference type="InterPro" id="IPR001163">
    <property type="entry name" value="Sm_dom_euk/arc"/>
</dbReference>
<dbReference type="AlphaFoldDB" id="A0A6A6UTG6"/>
<proteinExistence type="predicted"/>
<dbReference type="Pfam" id="PF01423">
    <property type="entry name" value="LSM"/>
    <property type="match status" value="1"/>
</dbReference>
<dbReference type="PANTHER" id="PTHR10701">
    <property type="entry name" value="SMALL NUCLEAR RIBONUCLEOPROTEIN-ASSOCIATED PROTEIN B AND N"/>
    <property type="match status" value="1"/>
</dbReference>